<evidence type="ECO:0000313" key="5">
    <source>
        <dbReference type="Proteomes" id="UP000789342"/>
    </source>
</evidence>
<comment type="caution">
    <text evidence="4">The sequence shown here is derived from an EMBL/GenBank/DDBJ whole genome shotgun (WGS) entry which is preliminary data.</text>
</comment>
<dbReference type="GO" id="GO:0000724">
    <property type="term" value="P:double-strand break repair via homologous recombination"/>
    <property type="evidence" value="ECO:0007669"/>
    <property type="project" value="TreeGrafter"/>
</dbReference>
<dbReference type="PANTHER" id="PTHR10150:SF0">
    <property type="entry name" value="DNA REPAIR ENDONUCLEASE XPF"/>
    <property type="match status" value="1"/>
</dbReference>
<dbReference type="EMBL" id="CAJVPV010039737">
    <property type="protein sequence ID" value="CAG8758984.1"/>
    <property type="molecule type" value="Genomic_DNA"/>
</dbReference>
<sequence length="119" mass="13306">MLEYQRKILEELFAEDGLLLMSRGLGLRRIICSILKTYSQEAHLVILLNSPASEEISIKEELAKMGVQKPGLRIVNNEMGTKERSELYLSGGIISITSRILIVDLLTKRIPPSIITGIL</sequence>
<feature type="non-terminal residue" evidence="4">
    <location>
        <position position="119"/>
    </location>
</feature>
<protein>
    <submittedName>
        <fullName evidence="4">7545_t:CDS:1</fullName>
    </submittedName>
</protein>
<dbReference type="PANTHER" id="PTHR10150">
    <property type="entry name" value="DNA REPAIR ENDONUCLEASE XPF"/>
    <property type="match status" value="1"/>
</dbReference>
<dbReference type="GO" id="GO:0003684">
    <property type="term" value="F:damaged DNA binding"/>
    <property type="evidence" value="ECO:0007669"/>
    <property type="project" value="TreeGrafter"/>
</dbReference>
<dbReference type="GO" id="GO:0003697">
    <property type="term" value="F:single-stranded DNA binding"/>
    <property type="evidence" value="ECO:0007669"/>
    <property type="project" value="TreeGrafter"/>
</dbReference>
<keyword evidence="1" id="KW-0227">DNA damage</keyword>
<dbReference type="OrthoDB" id="361020at2759"/>
<keyword evidence="3" id="KW-0234">DNA repair</keyword>
<dbReference type="Proteomes" id="UP000789342">
    <property type="component" value="Unassembled WGS sequence"/>
</dbReference>
<keyword evidence="5" id="KW-1185">Reference proteome</keyword>
<reference evidence="4" key="1">
    <citation type="submission" date="2021-06" db="EMBL/GenBank/DDBJ databases">
        <authorList>
            <person name="Kallberg Y."/>
            <person name="Tangrot J."/>
            <person name="Rosling A."/>
        </authorList>
    </citation>
    <scope>NUCLEOTIDE SEQUENCE</scope>
    <source>
        <strain evidence="4">CL551</strain>
    </source>
</reference>
<dbReference type="GO" id="GO:0000110">
    <property type="term" value="C:nucleotide-excision repair factor 1 complex"/>
    <property type="evidence" value="ECO:0007669"/>
    <property type="project" value="TreeGrafter"/>
</dbReference>
<name>A0A9N9J164_9GLOM</name>
<proteinExistence type="predicted"/>
<gene>
    <name evidence="4" type="ORF">AMORRO_LOCUS15788</name>
</gene>
<dbReference type="AlphaFoldDB" id="A0A9N9J164"/>
<evidence type="ECO:0000256" key="1">
    <source>
        <dbReference type="ARBA" id="ARBA00022763"/>
    </source>
</evidence>
<accession>A0A9N9J164</accession>
<evidence type="ECO:0000256" key="2">
    <source>
        <dbReference type="ARBA" id="ARBA00022801"/>
    </source>
</evidence>
<dbReference type="GO" id="GO:1901255">
    <property type="term" value="P:nucleotide-excision repair involved in interstrand cross-link repair"/>
    <property type="evidence" value="ECO:0007669"/>
    <property type="project" value="TreeGrafter"/>
</dbReference>
<evidence type="ECO:0000256" key="3">
    <source>
        <dbReference type="ARBA" id="ARBA00023204"/>
    </source>
</evidence>
<organism evidence="4 5">
    <name type="scientific">Acaulospora morrowiae</name>
    <dbReference type="NCBI Taxonomy" id="94023"/>
    <lineage>
        <taxon>Eukaryota</taxon>
        <taxon>Fungi</taxon>
        <taxon>Fungi incertae sedis</taxon>
        <taxon>Mucoromycota</taxon>
        <taxon>Glomeromycotina</taxon>
        <taxon>Glomeromycetes</taxon>
        <taxon>Diversisporales</taxon>
        <taxon>Acaulosporaceae</taxon>
        <taxon>Acaulospora</taxon>
    </lineage>
</organism>
<evidence type="ECO:0000313" key="4">
    <source>
        <dbReference type="EMBL" id="CAG8758984.1"/>
    </source>
</evidence>
<dbReference type="GO" id="GO:0000014">
    <property type="term" value="F:single-stranded DNA endodeoxyribonuclease activity"/>
    <property type="evidence" value="ECO:0007669"/>
    <property type="project" value="TreeGrafter"/>
</dbReference>
<keyword evidence="2" id="KW-0378">Hydrolase</keyword>
<dbReference type="GO" id="GO:0000712">
    <property type="term" value="P:resolution of meiotic recombination intermediates"/>
    <property type="evidence" value="ECO:0007669"/>
    <property type="project" value="TreeGrafter"/>
</dbReference>